<accession>A0A1I2ETR0</accession>
<sequence>MKTMRVGIAHKLIFTLGALMILSFTLLASIQLMKLYDVSLRQGELVAQNQSNAYTSKMLININDALIRLESLQQSLQQMKRHNLADRSEAVRLIENFVQEQPYLLGVFTVWEPNAFDNQDGNFRNKSSYDDDTGRFVPYIVRQGDKIVAYPNKNYEQNGEGDYYQIPKRTKKFALMEPYYYDINGERILISSLVYPILDNQGNFLGVIGADISLDMVQQEVEKIRPMGGYATMITAGDSYLANGLDRSLVSKPYLPLPDGKSLEELKKQAMTIMYTSDPSVDGTVMRLLNPIHIKDQTWYFETIIPKGNMLKDYYKGLSNTIIISLVAFIFTTMLMILLIRKIVLQNIRKVVHVSSALVEGDTNQKLDIDTKDEFEFMAQQFNRMIDHRKASEELIEFQATHDLLTGLPNRYGYTRHIEQIHTIQYMNNKQAALLYIDLDRFKVINDTLDYAMGDQLLKQFADRLIQTVGSNGQVFRFGGDEFVVLLNDVNNMNLLLLVADDILFAIAEPIQLNDRLFYITASIGISLQHELTEETGDRMVKEADTALFVAKKQRNTSRLYSPSMKDVSKREQELENGLFPALEGEQFVLYYQPKVDLKSGQIYGAEALIRWRHPEFGMISPLDFIPLAEKTGFIIPLGEWVLRTACRQIKTWEQQGVTALTVSVNMSMLQFQQKHIVETIQSIISETAVRPEQIELELTETIFMDNPDHTLKILRELQQLGVRLSLDDFGTGYSSLSYLQNIPLHYLKLDKSFIHDIVTDFKKQMIFKSLVVIAHNLNMKVVTEGVETDEELQIIRQHKCDLVQGYIYSPPITAECFIELYHKHVS</sequence>
<dbReference type="SMART" id="SM00052">
    <property type="entry name" value="EAL"/>
    <property type="match status" value="1"/>
</dbReference>
<dbReference type="SUPFAM" id="SSF158472">
    <property type="entry name" value="HAMP domain-like"/>
    <property type="match status" value="1"/>
</dbReference>
<evidence type="ECO:0000256" key="3">
    <source>
        <dbReference type="ARBA" id="ARBA00023136"/>
    </source>
</evidence>
<dbReference type="Gene3D" id="3.30.450.20">
    <property type="entry name" value="PAS domain"/>
    <property type="match status" value="2"/>
</dbReference>
<dbReference type="InterPro" id="IPR052155">
    <property type="entry name" value="Biofilm_reg_signaling"/>
</dbReference>
<evidence type="ECO:0000313" key="8">
    <source>
        <dbReference type="EMBL" id="SFE95846.1"/>
    </source>
</evidence>
<dbReference type="CDD" id="cd01949">
    <property type="entry name" value="GGDEF"/>
    <property type="match status" value="1"/>
</dbReference>
<evidence type="ECO:0000259" key="5">
    <source>
        <dbReference type="PROSITE" id="PS50883"/>
    </source>
</evidence>
<dbReference type="SMART" id="SM00304">
    <property type="entry name" value="HAMP"/>
    <property type="match status" value="1"/>
</dbReference>
<dbReference type="InterPro" id="IPR043128">
    <property type="entry name" value="Rev_trsase/Diguanyl_cyclase"/>
</dbReference>
<keyword evidence="2" id="KW-1003">Cell membrane</keyword>
<dbReference type="CDD" id="cd06225">
    <property type="entry name" value="HAMP"/>
    <property type="match status" value="1"/>
</dbReference>
<dbReference type="InterPro" id="IPR029787">
    <property type="entry name" value="Nucleotide_cyclase"/>
</dbReference>
<comment type="subcellular location">
    <subcellularLocation>
        <location evidence="1">Cell membrane</location>
    </subcellularLocation>
</comment>
<dbReference type="OrthoDB" id="9762141at2"/>
<feature type="transmembrane region" description="Helical" evidence="4">
    <location>
        <begin position="322"/>
        <end position="340"/>
    </location>
</feature>
<dbReference type="SUPFAM" id="SSF55073">
    <property type="entry name" value="Nucleotide cyclase"/>
    <property type="match status" value="1"/>
</dbReference>
<evidence type="ECO:0000256" key="1">
    <source>
        <dbReference type="ARBA" id="ARBA00004236"/>
    </source>
</evidence>
<dbReference type="FunFam" id="3.20.20.450:FF:000001">
    <property type="entry name" value="Cyclic di-GMP phosphodiesterase yahA"/>
    <property type="match status" value="1"/>
</dbReference>
<evidence type="ECO:0000256" key="4">
    <source>
        <dbReference type="SAM" id="Phobius"/>
    </source>
</evidence>
<evidence type="ECO:0000313" key="9">
    <source>
        <dbReference type="Proteomes" id="UP000183410"/>
    </source>
</evidence>
<dbReference type="Gene3D" id="3.30.70.270">
    <property type="match status" value="1"/>
</dbReference>
<dbReference type="PROSITE" id="PS50887">
    <property type="entry name" value="GGDEF"/>
    <property type="match status" value="1"/>
</dbReference>
<evidence type="ECO:0000259" key="6">
    <source>
        <dbReference type="PROSITE" id="PS50885"/>
    </source>
</evidence>
<dbReference type="SUPFAM" id="SSF141868">
    <property type="entry name" value="EAL domain-like"/>
    <property type="match status" value="1"/>
</dbReference>
<feature type="domain" description="HAMP" evidence="6">
    <location>
        <begin position="342"/>
        <end position="394"/>
    </location>
</feature>
<dbReference type="PANTHER" id="PTHR44757">
    <property type="entry name" value="DIGUANYLATE CYCLASE DGCP"/>
    <property type="match status" value="1"/>
</dbReference>
<dbReference type="Pfam" id="PF00672">
    <property type="entry name" value="HAMP"/>
    <property type="match status" value="1"/>
</dbReference>
<dbReference type="SMART" id="SM00267">
    <property type="entry name" value="GGDEF"/>
    <property type="match status" value="1"/>
</dbReference>
<dbReference type="GO" id="GO:0005886">
    <property type="term" value="C:plasma membrane"/>
    <property type="evidence" value="ECO:0007669"/>
    <property type="project" value="UniProtKB-SubCell"/>
</dbReference>
<dbReference type="Gene3D" id="6.10.340.10">
    <property type="match status" value="1"/>
</dbReference>
<reference evidence="9" key="1">
    <citation type="submission" date="2016-10" db="EMBL/GenBank/DDBJ databases">
        <authorList>
            <person name="Varghese N."/>
            <person name="Submissions S."/>
        </authorList>
    </citation>
    <scope>NUCLEOTIDE SEQUENCE [LARGE SCALE GENOMIC DNA]</scope>
    <source>
        <strain evidence="9">CGMCC 1.10223</strain>
    </source>
</reference>
<dbReference type="Gene3D" id="3.20.20.450">
    <property type="entry name" value="EAL domain"/>
    <property type="match status" value="1"/>
</dbReference>
<dbReference type="CDD" id="cd12913">
    <property type="entry name" value="PDC1_MCP_like"/>
    <property type="match status" value="1"/>
</dbReference>
<keyword evidence="3 4" id="KW-0472">Membrane</keyword>
<dbReference type="InterPro" id="IPR001633">
    <property type="entry name" value="EAL_dom"/>
</dbReference>
<dbReference type="Pfam" id="PF00563">
    <property type="entry name" value="EAL"/>
    <property type="match status" value="1"/>
</dbReference>
<keyword evidence="9" id="KW-1185">Reference proteome</keyword>
<dbReference type="NCBIfam" id="TIGR00254">
    <property type="entry name" value="GGDEF"/>
    <property type="match status" value="1"/>
</dbReference>
<dbReference type="InterPro" id="IPR035919">
    <property type="entry name" value="EAL_sf"/>
</dbReference>
<dbReference type="InterPro" id="IPR003660">
    <property type="entry name" value="HAMP_dom"/>
</dbReference>
<gene>
    <name evidence="8" type="ORF">SAMN04487969_11011</name>
</gene>
<keyword evidence="4" id="KW-1133">Transmembrane helix</keyword>
<dbReference type="Pfam" id="PF22673">
    <property type="entry name" value="MCP-like_PDC_1"/>
    <property type="match status" value="1"/>
</dbReference>
<feature type="domain" description="GGDEF" evidence="7">
    <location>
        <begin position="430"/>
        <end position="563"/>
    </location>
</feature>
<dbReference type="Proteomes" id="UP000183410">
    <property type="component" value="Unassembled WGS sequence"/>
</dbReference>
<dbReference type="CDD" id="cd01948">
    <property type="entry name" value="EAL"/>
    <property type="match status" value="1"/>
</dbReference>
<name>A0A1I2ETR0_9BACL</name>
<protein>
    <submittedName>
        <fullName evidence="8">Diguanylate cyclase (GGDEF) domain-containing protein</fullName>
    </submittedName>
</protein>
<proteinExistence type="predicted"/>
<dbReference type="PROSITE" id="PS50883">
    <property type="entry name" value="EAL"/>
    <property type="match status" value="1"/>
</dbReference>
<dbReference type="GO" id="GO:0007165">
    <property type="term" value="P:signal transduction"/>
    <property type="evidence" value="ECO:0007669"/>
    <property type="project" value="InterPro"/>
</dbReference>
<dbReference type="AlphaFoldDB" id="A0A1I2ETR0"/>
<dbReference type="EMBL" id="FONN01000010">
    <property type="protein sequence ID" value="SFE95846.1"/>
    <property type="molecule type" value="Genomic_DNA"/>
</dbReference>
<evidence type="ECO:0000256" key="2">
    <source>
        <dbReference type="ARBA" id="ARBA00022475"/>
    </source>
</evidence>
<feature type="domain" description="EAL" evidence="5">
    <location>
        <begin position="572"/>
        <end position="826"/>
    </location>
</feature>
<dbReference type="Pfam" id="PF00990">
    <property type="entry name" value="GGDEF"/>
    <property type="match status" value="1"/>
</dbReference>
<evidence type="ECO:0000259" key="7">
    <source>
        <dbReference type="PROSITE" id="PS50887"/>
    </source>
</evidence>
<organism evidence="8 9">
    <name type="scientific">Paenibacillus algorifonticola</name>
    <dbReference type="NCBI Taxonomy" id="684063"/>
    <lineage>
        <taxon>Bacteria</taxon>
        <taxon>Bacillati</taxon>
        <taxon>Bacillota</taxon>
        <taxon>Bacilli</taxon>
        <taxon>Bacillales</taxon>
        <taxon>Paenibacillaceae</taxon>
        <taxon>Paenibacillus</taxon>
    </lineage>
</organism>
<keyword evidence="4" id="KW-0812">Transmembrane</keyword>
<dbReference type="PANTHER" id="PTHR44757:SF2">
    <property type="entry name" value="BIOFILM ARCHITECTURE MAINTENANCE PROTEIN MBAA"/>
    <property type="match status" value="1"/>
</dbReference>
<dbReference type="PROSITE" id="PS50885">
    <property type="entry name" value="HAMP"/>
    <property type="match status" value="1"/>
</dbReference>
<dbReference type="InterPro" id="IPR000160">
    <property type="entry name" value="GGDEF_dom"/>
</dbReference>